<dbReference type="RefSeq" id="WP_197744164.1">
    <property type="nucleotide sequence ID" value="NZ_LR778175.1"/>
</dbReference>
<dbReference type="Pfam" id="PF00487">
    <property type="entry name" value="FA_desaturase"/>
    <property type="match status" value="1"/>
</dbReference>
<dbReference type="AlphaFoldDB" id="A0A7G1QB89"/>
<comment type="subcellular location">
    <subcellularLocation>
        <location evidence="1">Membrane</location>
        <topology evidence="1">Multi-pass membrane protein</topology>
    </subcellularLocation>
</comment>
<protein>
    <submittedName>
        <fullName evidence="13">Fatty acid desaturase</fullName>
        <ecNumber evidence="13">1.14.19.-</ecNumber>
    </submittedName>
</protein>
<reference evidence="13 14" key="1">
    <citation type="submission" date="2020-03" db="EMBL/GenBank/DDBJ databases">
        <authorList>
            <person name="Picone N."/>
        </authorList>
    </citation>
    <scope>NUCLEOTIDE SEQUENCE [LARGE SCALE GENOMIC DNA]</scope>
    <source>
        <strain evidence="13">NSCAC1</strain>
    </source>
</reference>
<evidence type="ECO:0000256" key="7">
    <source>
        <dbReference type="ARBA" id="ARBA00023004"/>
    </source>
</evidence>
<evidence type="ECO:0000256" key="9">
    <source>
        <dbReference type="ARBA" id="ARBA00023136"/>
    </source>
</evidence>
<dbReference type="PANTHER" id="PTHR11351">
    <property type="entry name" value="ACYL-COA DESATURASE"/>
    <property type="match status" value="1"/>
</dbReference>
<name>A0A7G1QB89_9GAMM</name>
<dbReference type="EMBL" id="LR778175">
    <property type="protein sequence ID" value="CAB1277090.1"/>
    <property type="molecule type" value="Genomic_DNA"/>
</dbReference>
<evidence type="ECO:0000256" key="8">
    <source>
        <dbReference type="ARBA" id="ARBA00023098"/>
    </source>
</evidence>
<keyword evidence="14" id="KW-1185">Reference proteome</keyword>
<keyword evidence="9 10" id="KW-0472">Membrane</keyword>
<dbReference type="CDD" id="cd03505">
    <property type="entry name" value="Delta9-FADS-like"/>
    <property type="match status" value="1"/>
</dbReference>
<comment type="similarity">
    <text evidence="2">Belongs to the fatty acid desaturase type 2 family.</text>
</comment>
<keyword evidence="5 10" id="KW-1133">Transmembrane helix</keyword>
<dbReference type="Proteomes" id="UP000516072">
    <property type="component" value="Chromosome"/>
</dbReference>
<evidence type="ECO:0000313" key="13">
    <source>
        <dbReference type="EMBL" id="CAB1277090.1"/>
    </source>
</evidence>
<evidence type="ECO:0000256" key="1">
    <source>
        <dbReference type="ARBA" id="ARBA00004141"/>
    </source>
</evidence>
<evidence type="ECO:0000259" key="12">
    <source>
        <dbReference type="Pfam" id="PF01610"/>
    </source>
</evidence>
<evidence type="ECO:0000256" key="2">
    <source>
        <dbReference type="ARBA" id="ARBA00008749"/>
    </source>
</evidence>
<dbReference type="KEGG" id="ntg:NSCAC_1497"/>
<proteinExistence type="inferred from homology"/>
<dbReference type="InterPro" id="IPR015876">
    <property type="entry name" value="Acyl-CoA_DS"/>
</dbReference>
<dbReference type="EC" id="1.14.19.-" evidence="13"/>
<dbReference type="Pfam" id="PF01610">
    <property type="entry name" value="DDE_Tnp_ISL3"/>
    <property type="match status" value="1"/>
</dbReference>
<evidence type="ECO:0000313" key="14">
    <source>
        <dbReference type="Proteomes" id="UP000516072"/>
    </source>
</evidence>
<dbReference type="PANTHER" id="PTHR11351:SF33">
    <property type="entry name" value="DELTA-9 FATTY ACID DESATURASE, DESA"/>
    <property type="match status" value="1"/>
</dbReference>
<feature type="domain" description="Transposase IS204/IS1001/IS1096/IS1165 DDE" evidence="12">
    <location>
        <begin position="266"/>
        <end position="383"/>
    </location>
</feature>
<evidence type="ECO:0000256" key="10">
    <source>
        <dbReference type="SAM" id="Phobius"/>
    </source>
</evidence>
<evidence type="ECO:0000259" key="11">
    <source>
        <dbReference type="Pfam" id="PF00487"/>
    </source>
</evidence>
<keyword evidence="3 10" id="KW-0812">Transmembrane</keyword>
<keyword evidence="6 13" id="KW-0560">Oxidoreductase</keyword>
<feature type="transmembrane region" description="Helical" evidence="10">
    <location>
        <begin position="12"/>
        <end position="32"/>
    </location>
</feature>
<gene>
    <name evidence="13" type="ORF">NSCAC_1497</name>
</gene>
<feature type="domain" description="Fatty acid desaturase" evidence="11">
    <location>
        <begin position="10"/>
        <end position="212"/>
    </location>
</feature>
<dbReference type="GO" id="GO:0016020">
    <property type="term" value="C:membrane"/>
    <property type="evidence" value="ECO:0007669"/>
    <property type="project" value="UniProtKB-SubCell"/>
</dbReference>
<dbReference type="GO" id="GO:0006631">
    <property type="term" value="P:fatty acid metabolic process"/>
    <property type="evidence" value="ECO:0007669"/>
    <property type="project" value="UniProtKB-KW"/>
</dbReference>
<organism evidence="13 14">
    <name type="scientific">Candidatus Nitrosacidococcus tergens</name>
    <dbReference type="NCBI Taxonomy" id="553981"/>
    <lineage>
        <taxon>Bacteria</taxon>
        <taxon>Pseudomonadati</taxon>
        <taxon>Pseudomonadota</taxon>
        <taxon>Gammaproteobacteria</taxon>
        <taxon>Chromatiales</taxon>
        <taxon>Chromatiaceae</taxon>
        <taxon>Candidatus Nitrosacidococcus</taxon>
    </lineage>
</organism>
<dbReference type="InterPro" id="IPR002560">
    <property type="entry name" value="Transposase_DDE"/>
</dbReference>
<dbReference type="GO" id="GO:0016717">
    <property type="term" value="F:oxidoreductase activity, acting on paired donors, with oxidation of a pair of donors resulting in the reduction of molecular oxygen to two molecules of water"/>
    <property type="evidence" value="ECO:0007669"/>
    <property type="project" value="InterPro"/>
</dbReference>
<evidence type="ECO:0000256" key="3">
    <source>
        <dbReference type="ARBA" id="ARBA00022692"/>
    </source>
</evidence>
<feature type="transmembrane region" description="Helical" evidence="10">
    <location>
        <begin position="137"/>
        <end position="155"/>
    </location>
</feature>
<evidence type="ECO:0000256" key="6">
    <source>
        <dbReference type="ARBA" id="ARBA00023002"/>
    </source>
</evidence>
<keyword evidence="8" id="KW-0443">Lipid metabolism</keyword>
<keyword evidence="7" id="KW-0408">Iron</keyword>
<evidence type="ECO:0000256" key="5">
    <source>
        <dbReference type="ARBA" id="ARBA00022989"/>
    </source>
</evidence>
<sequence>MFFGLLNLSFWGYVAVTLILTHITIISVTIYLHRHQAHRALDLHPWLAHFFRFWLWLTTGIITKQWVAVHRKHHAKCESQDDPHSPQVLGINRVLWQGADVYRISAKDQKINDQYGHGTPDDWVENHLYTKHGNSGIVFMLLLDLVLFGVPGILVWLVQMIWIPFFAAGVINGLGHYWGYRSYEVADASTNLLPWGILIGGEELHNNHHAYGSSAKLSSKWYEFDIGWMYIRLFRALGLVQIKKIAPKLLVRFDKRDVDQETVRAVIAHRFHLITTYGKKVIIPVLKEEANYFSGKKLYQQARNWLTRNSALVDSKDQAKLTSMIQQNQKLETVYRFRQQLQEVWTQAWSSQEALLQALQEWCYQAEQSGIKALEDFAFSLKGYALQKI</sequence>
<keyword evidence="4" id="KW-0276">Fatty acid metabolism</keyword>
<dbReference type="InterPro" id="IPR005804">
    <property type="entry name" value="FA_desaturase_dom"/>
</dbReference>
<evidence type="ECO:0000256" key="4">
    <source>
        <dbReference type="ARBA" id="ARBA00022832"/>
    </source>
</evidence>
<accession>A0A7G1QB89</accession>